<comment type="caution">
    <text evidence="2">The sequence shown here is derived from an EMBL/GenBank/DDBJ whole genome shotgun (WGS) entry which is preliminary data.</text>
</comment>
<reference evidence="2 3" key="1">
    <citation type="journal article" date="2019" name="Environ. Microbiol.">
        <title>Species interactions and distinct microbial communities in high Arctic permafrost affected cryosols are associated with the CH4 and CO2 gas fluxes.</title>
        <authorList>
            <person name="Altshuler I."/>
            <person name="Hamel J."/>
            <person name="Turney S."/>
            <person name="Magnuson E."/>
            <person name="Levesque R."/>
            <person name="Greer C."/>
            <person name="Whyte L.G."/>
        </authorList>
    </citation>
    <scope>NUCLEOTIDE SEQUENCE [LARGE SCALE GENOMIC DNA]</scope>
    <source>
        <strain evidence="2 3">S06.C</strain>
    </source>
</reference>
<gene>
    <name evidence="2" type="ORF">EAH82_17855</name>
</gene>
<evidence type="ECO:0000313" key="2">
    <source>
        <dbReference type="EMBL" id="TPG25404.1"/>
    </source>
</evidence>
<dbReference type="Proteomes" id="UP000319212">
    <property type="component" value="Unassembled WGS sequence"/>
</dbReference>
<dbReference type="AlphaFoldDB" id="A0A502DK40"/>
<proteinExistence type="predicted"/>
<feature type="region of interest" description="Disordered" evidence="1">
    <location>
        <begin position="1"/>
        <end position="126"/>
    </location>
</feature>
<sequence length="126" mass="13376">MAQSPPAAWRCGNTYTDQPCPGGKAVTANDAPSAAQVRDADSHTRQVQADAQRMEHERMRSERAHGRQSGLVHIPRPTTAAATPEQLPPKSQKKKGRKDSDFFTAAGPGTGTAKKKVKAAKTDAGS</sequence>
<evidence type="ECO:0000256" key="1">
    <source>
        <dbReference type="SAM" id="MobiDB-lite"/>
    </source>
</evidence>
<organism evidence="2 3">
    <name type="scientific">Variovorax guangxiensis</name>
    <dbReference type="NCBI Taxonomy" id="1775474"/>
    <lineage>
        <taxon>Bacteria</taxon>
        <taxon>Pseudomonadati</taxon>
        <taxon>Pseudomonadota</taxon>
        <taxon>Betaproteobacteria</taxon>
        <taxon>Burkholderiales</taxon>
        <taxon>Comamonadaceae</taxon>
        <taxon>Variovorax</taxon>
    </lineage>
</organism>
<dbReference type="EMBL" id="RCZI01000005">
    <property type="protein sequence ID" value="TPG25404.1"/>
    <property type="molecule type" value="Genomic_DNA"/>
</dbReference>
<name>A0A502DK40_9BURK</name>
<evidence type="ECO:0000313" key="3">
    <source>
        <dbReference type="Proteomes" id="UP000319212"/>
    </source>
</evidence>
<accession>A0A502DK40</accession>
<feature type="compositionally biased region" description="Basic and acidic residues" evidence="1">
    <location>
        <begin position="52"/>
        <end position="65"/>
    </location>
</feature>
<protein>
    <submittedName>
        <fullName evidence="2">Uncharacterized protein</fullName>
    </submittedName>
</protein>